<dbReference type="AlphaFoldDB" id="A0A5D3KHZ5"/>
<organism evidence="1 2">
    <name type="scientific">Bradyrhizobium rifense</name>
    <dbReference type="NCBI Taxonomy" id="515499"/>
    <lineage>
        <taxon>Bacteria</taxon>
        <taxon>Pseudomonadati</taxon>
        <taxon>Pseudomonadota</taxon>
        <taxon>Alphaproteobacteria</taxon>
        <taxon>Hyphomicrobiales</taxon>
        <taxon>Nitrobacteraceae</taxon>
        <taxon>Bradyrhizobium</taxon>
    </lineage>
</organism>
<dbReference type="InterPro" id="IPR011990">
    <property type="entry name" value="TPR-like_helical_dom_sf"/>
</dbReference>
<protein>
    <submittedName>
        <fullName evidence="1">Uncharacterized protein</fullName>
    </submittedName>
</protein>
<dbReference type="EMBL" id="VSSS01000018">
    <property type="protein sequence ID" value="TYL96602.1"/>
    <property type="molecule type" value="Genomic_DNA"/>
</dbReference>
<dbReference type="InterPro" id="IPR019734">
    <property type="entry name" value="TPR_rpt"/>
</dbReference>
<dbReference type="Proteomes" id="UP000324758">
    <property type="component" value="Unassembled WGS sequence"/>
</dbReference>
<sequence>MIKKIDEDVTSTAAIQTVASTLSASIANARSTNRALQGLTECERALELDRNFADAHAMIGLAKYMMGCGAETEAHVNQALRLSPRDILAYRRLSPVAFSKLQIGADNEVVSWFRRGIEVNRNFPLVHFGLAAALALLGKLNDAYAAAKAGQALDPTFTIRRVKSISMSNSTPYLEGSRRILKGLRLAGIPEE</sequence>
<evidence type="ECO:0000313" key="1">
    <source>
        <dbReference type="EMBL" id="TYL96602.1"/>
    </source>
</evidence>
<accession>A0A5D3KHZ5</accession>
<dbReference type="Gene3D" id="1.25.40.10">
    <property type="entry name" value="Tetratricopeptide repeat domain"/>
    <property type="match status" value="1"/>
</dbReference>
<name>A0A5D3KHZ5_9BRAD</name>
<gene>
    <name evidence="1" type="ORF">FXB40_11155</name>
</gene>
<dbReference type="SMART" id="SM00028">
    <property type="entry name" value="TPR"/>
    <property type="match status" value="2"/>
</dbReference>
<dbReference type="SUPFAM" id="SSF48452">
    <property type="entry name" value="TPR-like"/>
    <property type="match status" value="1"/>
</dbReference>
<evidence type="ECO:0000313" key="2">
    <source>
        <dbReference type="Proteomes" id="UP000324758"/>
    </source>
</evidence>
<comment type="caution">
    <text evidence="1">The sequence shown here is derived from an EMBL/GenBank/DDBJ whole genome shotgun (WGS) entry which is preliminary data.</text>
</comment>
<dbReference type="RefSeq" id="WP_148772265.1">
    <property type="nucleotide sequence ID" value="NZ_VSSS01000018.1"/>
</dbReference>
<reference evidence="1 2" key="1">
    <citation type="submission" date="2019-08" db="EMBL/GenBank/DDBJ databases">
        <title>Bradyrhizobium hipponensis sp. nov., a rhizobium isolated from a Lupinus angustifolius root nodule in Tunisia.</title>
        <authorList>
            <person name="Off K."/>
            <person name="Rejili M."/>
            <person name="Mars M."/>
            <person name="Brachmann A."/>
            <person name="Marin M."/>
        </authorList>
    </citation>
    <scope>NUCLEOTIDE SEQUENCE [LARGE SCALE GENOMIC DNA]</scope>
    <source>
        <strain evidence="1 2">CTAW71</strain>
    </source>
</reference>
<keyword evidence="2" id="KW-1185">Reference proteome</keyword>
<dbReference type="OrthoDB" id="8236695at2"/>
<proteinExistence type="predicted"/>